<feature type="domain" description="N-acetylmuramoyl-L-alanine amidase" evidence="6">
    <location>
        <begin position="106"/>
        <end position="240"/>
    </location>
</feature>
<evidence type="ECO:0000259" key="6">
    <source>
        <dbReference type="SMART" id="SM00644"/>
    </source>
</evidence>
<dbReference type="SUPFAM" id="SSF55846">
    <property type="entry name" value="N-acetylmuramoyl-L-alanine amidase-like"/>
    <property type="match status" value="1"/>
</dbReference>
<dbReference type="InterPro" id="IPR015510">
    <property type="entry name" value="PGRP"/>
</dbReference>
<dbReference type="Proteomes" id="UP000092461">
    <property type="component" value="Unassembled WGS sequence"/>
</dbReference>
<dbReference type="FunFam" id="3.40.80.10:FF:000001">
    <property type="entry name" value="Peptidoglycan recognition protein 1"/>
    <property type="match status" value="1"/>
</dbReference>
<feature type="compositionally biased region" description="Acidic residues" evidence="4">
    <location>
        <begin position="66"/>
        <end position="75"/>
    </location>
</feature>
<dbReference type="GeneID" id="129792131"/>
<dbReference type="GO" id="GO:0009253">
    <property type="term" value="P:peptidoglycan catabolic process"/>
    <property type="evidence" value="ECO:0007669"/>
    <property type="project" value="InterPro"/>
</dbReference>
<reference evidence="8" key="2">
    <citation type="journal article" date="2020" name="BMC">
        <title>Leishmania infection induces a limited differential gene expression in the sand fly midgut.</title>
        <authorList>
            <person name="Coutinho-Abreu I.V."/>
            <person name="Serafim T.D."/>
            <person name="Meneses C."/>
            <person name="Kamhawi S."/>
            <person name="Oliveira F."/>
            <person name="Valenzuela J.G."/>
        </authorList>
    </citation>
    <scope>NUCLEOTIDE SEQUENCE</scope>
    <source>
        <strain evidence="8">Jacobina</strain>
        <tissue evidence="8">Midgut</tissue>
    </source>
</reference>
<dbReference type="RefSeq" id="XP_055686888.1">
    <property type="nucleotide sequence ID" value="XM_055830913.1"/>
</dbReference>
<dbReference type="AlphaFoldDB" id="A0A1B0CCB7"/>
<dbReference type="OrthoDB" id="10001926at2759"/>
<dbReference type="GO" id="GO:0008745">
    <property type="term" value="F:N-acetylmuramoyl-L-alanine amidase activity"/>
    <property type="evidence" value="ECO:0007669"/>
    <property type="project" value="InterPro"/>
</dbReference>
<dbReference type="GO" id="GO:0008270">
    <property type="term" value="F:zinc ion binding"/>
    <property type="evidence" value="ECO:0007669"/>
    <property type="project" value="InterPro"/>
</dbReference>
<dbReference type="EnsemblMetazoa" id="LLOJ001985-RA">
    <property type="protein sequence ID" value="LLOJ001985-PA"/>
    <property type="gene ID" value="LLOJ001985"/>
</dbReference>
<dbReference type="EMBL" id="GITU01006493">
    <property type="protein sequence ID" value="MBC1175196.1"/>
    <property type="molecule type" value="Transcribed_RNA"/>
</dbReference>
<feature type="region of interest" description="Disordered" evidence="4">
    <location>
        <begin position="62"/>
        <end position="85"/>
    </location>
</feature>
<keyword evidence="10" id="KW-1185">Reference proteome</keyword>
<keyword evidence="3" id="KW-0391">Immunity</keyword>
<dbReference type="InterPro" id="IPR002502">
    <property type="entry name" value="Amidase_domain"/>
</dbReference>
<dbReference type="InterPro" id="IPR006619">
    <property type="entry name" value="PGRP_domain_met/bac"/>
</dbReference>
<dbReference type="PANTHER" id="PTHR11022">
    <property type="entry name" value="PEPTIDOGLYCAN RECOGNITION PROTEIN"/>
    <property type="match status" value="1"/>
</dbReference>
<evidence type="ECO:0000313" key="10">
    <source>
        <dbReference type="Proteomes" id="UP000092461"/>
    </source>
</evidence>
<dbReference type="SMART" id="SM00644">
    <property type="entry name" value="Ami_2"/>
    <property type="match status" value="1"/>
</dbReference>
<accession>A0A1B0CCB7</accession>
<evidence type="ECO:0000256" key="2">
    <source>
        <dbReference type="ARBA" id="ARBA00022588"/>
    </source>
</evidence>
<reference evidence="10" key="1">
    <citation type="submission" date="2012-05" db="EMBL/GenBank/DDBJ databases">
        <title>Whole Genome Assembly of Lutzomyia longipalpis.</title>
        <authorList>
            <person name="Richards S."/>
            <person name="Qu C."/>
            <person name="Dillon R."/>
            <person name="Worley K."/>
            <person name="Scherer S."/>
            <person name="Batterton M."/>
            <person name="Taylor A."/>
            <person name="Hawes A."/>
            <person name="Hernandez B."/>
            <person name="Kovar C."/>
            <person name="Mandapat C."/>
            <person name="Pham C."/>
            <person name="Qu C."/>
            <person name="Jing C."/>
            <person name="Bess C."/>
            <person name="Bandaranaike D."/>
            <person name="Ngo D."/>
            <person name="Ongeri F."/>
            <person name="Arias F."/>
            <person name="Lara F."/>
            <person name="Weissenberger G."/>
            <person name="Kamau G."/>
            <person name="Han H."/>
            <person name="Shen H."/>
            <person name="Dinh H."/>
            <person name="Khalil I."/>
            <person name="Jones J."/>
            <person name="Shafer J."/>
            <person name="Jayaseelan J."/>
            <person name="Quiroz J."/>
            <person name="Blankenburg K."/>
            <person name="Nguyen L."/>
            <person name="Jackson L."/>
            <person name="Francisco L."/>
            <person name="Tang L.-Y."/>
            <person name="Pu L.-L."/>
            <person name="Perales L."/>
            <person name="Lorensuhewa L."/>
            <person name="Munidasa M."/>
            <person name="Coyle M."/>
            <person name="Taylor M."/>
            <person name="Puazo M."/>
            <person name="Firestine M."/>
            <person name="Scheel M."/>
            <person name="Javaid M."/>
            <person name="Wang M."/>
            <person name="Li M."/>
            <person name="Tabassum N."/>
            <person name="Saada N."/>
            <person name="Osuji N."/>
            <person name="Aqrawi P."/>
            <person name="Fu Q."/>
            <person name="Thornton R."/>
            <person name="Raj R."/>
            <person name="Goodspeed R."/>
            <person name="Mata R."/>
            <person name="Najjar R."/>
            <person name="Gubbala S."/>
            <person name="Lee S."/>
            <person name="Denson S."/>
            <person name="Patil S."/>
            <person name="Macmil S."/>
            <person name="Qi S."/>
            <person name="Matskevitch T."/>
            <person name="Palculict T."/>
            <person name="Mathew T."/>
            <person name="Vee V."/>
            <person name="Velamala V."/>
            <person name="Korchina V."/>
            <person name="Cai W."/>
            <person name="Liu W."/>
            <person name="Dai W."/>
            <person name="Zou X."/>
            <person name="Zhu Y."/>
            <person name="Zhang Y."/>
            <person name="Wu Y.-Q."/>
            <person name="Xin Y."/>
            <person name="Nazarath L."/>
            <person name="Kovar C."/>
            <person name="Han Y."/>
            <person name="Muzny D."/>
            <person name="Gibbs R."/>
        </authorList>
    </citation>
    <scope>NUCLEOTIDE SEQUENCE [LARGE SCALE GENOMIC DNA]</scope>
    <source>
        <strain evidence="10">Jacobina</strain>
    </source>
</reference>
<evidence type="ECO:0000313" key="9">
    <source>
        <dbReference type="EnsemblMetazoa" id="LLOJ001985-PA"/>
    </source>
</evidence>
<evidence type="ECO:0000256" key="3">
    <source>
        <dbReference type="ARBA" id="ARBA00022859"/>
    </source>
</evidence>
<comment type="similarity">
    <text evidence="1">Belongs to the N-acetylmuramoyl-L-alanine amidase 2 family.</text>
</comment>
<dbReference type="VEuPathDB" id="VectorBase:LLOJ001985"/>
<dbReference type="Pfam" id="PF01510">
    <property type="entry name" value="Amidase_2"/>
    <property type="match status" value="1"/>
</dbReference>
<dbReference type="VEuPathDB" id="VectorBase:LLONM1_008180"/>
<evidence type="ECO:0000259" key="7">
    <source>
        <dbReference type="SMART" id="SM00701"/>
    </source>
</evidence>
<dbReference type="KEGG" id="lll:129792131"/>
<organism evidence="9 10">
    <name type="scientific">Lutzomyia longipalpis</name>
    <name type="common">Sand fly</name>
    <dbReference type="NCBI Taxonomy" id="7200"/>
    <lineage>
        <taxon>Eukaryota</taxon>
        <taxon>Metazoa</taxon>
        <taxon>Ecdysozoa</taxon>
        <taxon>Arthropoda</taxon>
        <taxon>Hexapoda</taxon>
        <taxon>Insecta</taxon>
        <taxon>Pterygota</taxon>
        <taxon>Neoptera</taxon>
        <taxon>Endopterygota</taxon>
        <taxon>Diptera</taxon>
        <taxon>Nematocera</taxon>
        <taxon>Psychodoidea</taxon>
        <taxon>Psychodidae</taxon>
        <taxon>Lutzomyia</taxon>
        <taxon>Lutzomyia</taxon>
    </lineage>
</organism>
<evidence type="ECO:0000313" key="8">
    <source>
        <dbReference type="EMBL" id="MBC1175196.1"/>
    </source>
</evidence>
<keyword evidence="2" id="KW-0399">Innate immunity</keyword>
<proteinExistence type="inferred from homology"/>
<dbReference type="GO" id="GO:0045087">
    <property type="term" value="P:innate immune response"/>
    <property type="evidence" value="ECO:0007669"/>
    <property type="project" value="UniProtKB-KW"/>
</dbReference>
<dbReference type="EMBL" id="AJWK01006608">
    <property type="status" value="NOT_ANNOTATED_CDS"/>
    <property type="molecule type" value="Genomic_DNA"/>
</dbReference>
<evidence type="ECO:0000256" key="4">
    <source>
        <dbReference type="SAM" id="MobiDB-lite"/>
    </source>
</evidence>
<evidence type="ECO:0000256" key="5">
    <source>
        <dbReference type="SAM" id="Phobius"/>
    </source>
</evidence>
<sequence>MQQQQKKPEDTKFESTEDEKEKIKSCWCYGSVCTGWLLFLFSVVSIIMIVVFLSMRGDPDCHELSDSESEEEESTTIDIEHSPPTDDEHLLRIVSRNEWEARPELNEPVHLHLPTKRVILAHTATDNCTTLVDCIKIVKDLQKFHMDTHGWDDIGYNFLVGGDGSAYEGRGWEKQGAHTKNYNVNAIGIAFIGTFNKVTPPEEQLRAFRNLLQWGIDSKKLDEMYKLFGHRQFSPTSSPGQVLYDIIKKWPHWSENIN</sequence>
<dbReference type="InterPro" id="IPR036505">
    <property type="entry name" value="Amidase/PGRP_sf"/>
</dbReference>
<keyword evidence="5" id="KW-0472">Membrane</keyword>
<keyword evidence="5" id="KW-1133">Transmembrane helix</keyword>
<name>A0A1B0CCB7_LUTLO</name>
<dbReference type="PANTHER" id="PTHR11022:SF41">
    <property type="entry name" value="PEPTIDOGLYCAN-RECOGNITION PROTEIN LC-RELATED"/>
    <property type="match status" value="1"/>
</dbReference>
<keyword evidence="5" id="KW-0812">Transmembrane</keyword>
<dbReference type="CDD" id="cd06583">
    <property type="entry name" value="PGRP"/>
    <property type="match status" value="1"/>
</dbReference>
<dbReference type="SMART" id="SM00701">
    <property type="entry name" value="PGRP"/>
    <property type="match status" value="1"/>
</dbReference>
<protein>
    <submittedName>
        <fullName evidence="8">Putative peptidoglycan recognition protein lc</fullName>
    </submittedName>
</protein>
<dbReference type="Gene3D" id="3.40.80.10">
    <property type="entry name" value="Peptidoglycan recognition protein-like"/>
    <property type="match status" value="1"/>
</dbReference>
<reference evidence="9" key="3">
    <citation type="submission" date="2020-05" db="UniProtKB">
        <authorList>
            <consortium name="EnsemblMetazoa"/>
        </authorList>
    </citation>
    <scope>IDENTIFICATION</scope>
    <source>
        <strain evidence="9">Jacobina</strain>
    </source>
</reference>
<evidence type="ECO:0000256" key="1">
    <source>
        <dbReference type="ARBA" id="ARBA00007553"/>
    </source>
</evidence>
<feature type="transmembrane region" description="Helical" evidence="5">
    <location>
        <begin position="27"/>
        <end position="55"/>
    </location>
</feature>
<feature type="domain" description="Peptidoglycan recognition protein family" evidence="7">
    <location>
        <begin position="91"/>
        <end position="234"/>
    </location>
</feature>